<dbReference type="GO" id="GO:0009073">
    <property type="term" value="P:aromatic amino acid family biosynthetic process"/>
    <property type="evidence" value="ECO:0007669"/>
    <property type="project" value="UniProtKB-KW"/>
</dbReference>
<sequence length="166" mass="18450">MMRCVVLIGPMGAGKTTLGKKLAKNLATSFTDTDKIVEISHGSISRIFETSGEDVFRNYEEAALRQALAEGGVVATGGGVVLREANRIALKDHLVVFLDTNAESVLKRINPFKRPLLRDNPERWSEIYNARLPLYRELSQLTIFTGNRPIKTLLDELTTKVKNHGN</sequence>
<feature type="domain" description="AAA+ ATPase" evidence="11">
    <location>
        <begin position="1"/>
        <end position="122"/>
    </location>
</feature>
<reference evidence="12" key="1">
    <citation type="submission" date="2020-05" db="EMBL/GenBank/DDBJ databases">
        <authorList>
            <person name="Chiriac C."/>
            <person name="Salcher M."/>
            <person name="Ghai R."/>
            <person name="Kavagutti S V."/>
        </authorList>
    </citation>
    <scope>NUCLEOTIDE SEQUENCE</scope>
</reference>
<dbReference type="GO" id="GO:0005829">
    <property type="term" value="C:cytosol"/>
    <property type="evidence" value="ECO:0007669"/>
    <property type="project" value="TreeGrafter"/>
</dbReference>
<evidence type="ECO:0000256" key="6">
    <source>
        <dbReference type="ARBA" id="ARBA00022741"/>
    </source>
</evidence>
<evidence type="ECO:0000256" key="7">
    <source>
        <dbReference type="ARBA" id="ARBA00022777"/>
    </source>
</evidence>
<comment type="similarity">
    <text evidence="2">Belongs to the shikimate kinase family.</text>
</comment>
<evidence type="ECO:0000256" key="2">
    <source>
        <dbReference type="ARBA" id="ARBA00006997"/>
    </source>
</evidence>
<dbReference type="PANTHER" id="PTHR21087">
    <property type="entry name" value="SHIKIMATE KINASE"/>
    <property type="match status" value="1"/>
</dbReference>
<evidence type="ECO:0000256" key="9">
    <source>
        <dbReference type="ARBA" id="ARBA00023141"/>
    </source>
</evidence>
<dbReference type="GO" id="GO:0009423">
    <property type="term" value="P:chorismate biosynthetic process"/>
    <property type="evidence" value="ECO:0007669"/>
    <property type="project" value="UniProtKB-UniPathway"/>
</dbReference>
<dbReference type="Pfam" id="PF01202">
    <property type="entry name" value="SKI"/>
    <property type="match status" value="1"/>
</dbReference>
<dbReference type="EC" id="2.7.1.71" evidence="3"/>
<dbReference type="AlphaFoldDB" id="A0A6J6BJX4"/>
<evidence type="ECO:0000256" key="1">
    <source>
        <dbReference type="ARBA" id="ARBA00004842"/>
    </source>
</evidence>
<organism evidence="12">
    <name type="scientific">freshwater metagenome</name>
    <dbReference type="NCBI Taxonomy" id="449393"/>
    <lineage>
        <taxon>unclassified sequences</taxon>
        <taxon>metagenomes</taxon>
        <taxon>ecological metagenomes</taxon>
    </lineage>
</organism>
<dbReference type="SUPFAM" id="SSF52540">
    <property type="entry name" value="P-loop containing nucleoside triphosphate hydrolases"/>
    <property type="match status" value="1"/>
</dbReference>
<comment type="catalytic activity">
    <reaction evidence="10">
        <text>shikimate + ATP = 3-phosphoshikimate + ADP + H(+)</text>
        <dbReference type="Rhea" id="RHEA:13121"/>
        <dbReference type="ChEBI" id="CHEBI:15378"/>
        <dbReference type="ChEBI" id="CHEBI:30616"/>
        <dbReference type="ChEBI" id="CHEBI:36208"/>
        <dbReference type="ChEBI" id="CHEBI:145989"/>
        <dbReference type="ChEBI" id="CHEBI:456216"/>
        <dbReference type="EC" id="2.7.1.71"/>
    </reaction>
</comment>
<comment type="pathway">
    <text evidence="1">Metabolic intermediate biosynthesis; chorismate biosynthesis; chorismate from D-erythrose 4-phosphate and phosphoenolpyruvate: step 5/7.</text>
</comment>
<evidence type="ECO:0000256" key="3">
    <source>
        <dbReference type="ARBA" id="ARBA00012154"/>
    </source>
</evidence>
<dbReference type="UniPathway" id="UPA00053">
    <property type="reaction ID" value="UER00088"/>
</dbReference>
<dbReference type="PROSITE" id="PS01128">
    <property type="entry name" value="SHIKIMATE_KINASE"/>
    <property type="match status" value="1"/>
</dbReference>
<dbReference type="PRINTS" id="PR01100">
    <property type="entry name" value="SHIKIMTKNASE"/>
</dbReference>
<keyword evidence="8" id="KW-0067">ATP-binding</keyword>
<dbReference type="EMBL" id="CAEZST010000001">
    <property type="protein sequence ID" value="CAB4539430.1"/>
    <property type="molecule type" value="Genomic_DNA"/>
</dbReference>
<keyword evidence="7" id="KW-0418">Kinase</keyword>
<keyword evidence="9" id="KW-0057">Aromatic amino acid biosynthesis</keyword>
<proteinExistence type="inferred from homology"/>
<name>A0A6J6BJX4_9ZZZZ</name>
<dbReference type="InterPro" id="IPR023000">
    <property type="entry name" value="Shikimate_kinase_CS"/>
</dbReference>
<evidence type="ECO:0000256" key="10">
    <source>
        <dbReference type="ARBA" id="ARBA00048567"/>
    </source>
</evidence>
<gene>
    <name evidence="12" type="ORF">UFOPK1503_00138</name>
    <name evidence="13" type="ORF">UFOPK1693_00374</name>
</gene>
<evidence type="ECO:0000313" key="12">
    <source>
        <dbReference type="EMBL" id="CAB4539430.1"/>
    </source>
</evidence>
<dbReference type="GO" id="GO:0008652">
    <property type="term" value="P:amino acid biosynthetic process"/>
    <property type="evidence" value="ECO:0007669"/>
    <property type="project" value="UniProtKB-KW"/>
</dbReference>
<evidence type="ECO:0000256" key="4">
    <source>
        <dbReference type="ARBA" id="ARBA00022605"/>
    </source>
</evidence>
<evidence type="ECO:0000313" key="13">
    <source>
        <dbReference type="EMBL" id="CAB4566052.1"/>
    </source>
</evidence>
<dbReference type="InterPro" id="IPR003593">
    <property type="entry name" value="AAA+_ATPase"/>
</dbReference>
<keyword evidence="5" id="KW-0808">Transferase</keyword>
<dbReference type="Gene3D" id="3.40.50.300">
    <property type="entry name" value="P-loop containing nucleotide triphosphate hydrolases"/>
    <property type="match status" value="1"/>
</dbReference>
<dbReference type="EMBL" id="CAEZTO010000002">
    <property type="protein sequence ID" value="CAB4566052.1"/>
    <property type="molecule type" value="Genomic_DNA"/>
</dbReference>
<dbReference type="CDD" id="cd00464">
    <property type="entry name" value="SK"/>
    <property type="match status" value="1"/>
</dbReference>
<dbReference type="InterPro" id="IPR031322">
    <property type="entry name" value="Shikimate/glucono_kinase"/>
</dbReference>
<dbReference type="GO" id="GO:0004765">
    <property type="term" value="F:shikimate kinase activity"/>
    <property type="evidence" value="ECO:0007669"/>
    <property type="project" value="UniProtKB-EC"/>
</dbReference>
<evidence type="ECO:0000259" key="11">
    <source>
        <dbReference type="SMART" id="SM00382"/>
    </source>
</evidence>
<dbReference type="SMART" id="SM00382">
    <property type="entry name" value="AAA"/>
    <property type="match status" value="1"/>
</dbReference>
<accession>A0A6J6BJX4</accession>
<dbReference type="HAMAP" id="MF_00109">
    <property type="entry name" value="Shikimate_kinase"/>
    <property type="match status" value="1"/>
</dbReference>
<dbReference type="InterPro" id="IPR000623">
    <property type="entry name" value="Shikimate_kinase/TSH1"/>
</dbReference>
<evidence type="ECO:0000256" key="8">
    <source>
        <dbReference type="ARBA" id="ARBA00022840"/>
    </source>
</evidence>
<dbReference type="InterPro" id="IPR027417">
    <property type="entry name" value="P-loop_NTPase"/>
</dbReference>
<dbReference type="PANTHER" id="PTHR21087:SF16">
    <property type="entry name" value="SHIKIMATE KINASE 1, CHLOROPLASTIC"/>
    <property type="match status" value="1"/>
</dbReference>
<dbReference type="GO" id="GO:0005524">
    <property type="term" value="F:ATP binding"/>
    <property type="evidence" value="ECO:0007669"/>
    <property type="project" value="UniProtKB-KW"/>
</dbReference>
<protein>
    <recommendedName>
        <fullName evidence="3">shikimate kinase</fullName>
        <ecNumber evidence="3">2.7.1.71</ecNumber>
    </recommendedName>
</protein>
<evidence type="ECO:0000256" key="5">
    <source>
        <dbReference type="ARBA" id="ARBA00022679"/>
    </source>
</evidence>
<keyword evidence="4" id="KW-0028">Amino-acid biosynthesis</keyword>
<keyword evidence="6" id="KW-0547">Nucleotide-binding</keyword>